<evidence type="ECO:0000313" key="4">
    <source>
        <dbReference type="Proteomes" id="UP001187315"/>
    </source>
</evidence>
<comment type="caution">
    <text evidence="3">The sequence shown here is derived from an EMBL/GenBank/DDBJ whole genome shotgun (WGS) entry which is preliminary data.</text>
</comment>
<gene>
    <name evidence="3" type="ORF">Q7C36_002583</name>
</gene>
<dbReference type="GO" id="GO:0005814">
    <property type="term" value="C:centriole"/>
    <property type="evidence" value="ECO:0007669"/>
    <property type="project" value="TreeGrafter"/>
</dbReference>
<feature type="region of interest" description="Disordered" evidence="2">
    <location>
        <begin position="986"/>
        <end position="1018"/>
    </location>
</feature>
<protein>
    <recommendedName>
        <fullName evidence="5">Coiled-coil domain-containing protein 57</fullName>
    </recommendedName>
</protein>
<dbReference type="GO" id="GO:0007099">
    <property type="term" value="P:centriole replication"/>
    <property type="evidence" value="ECO:0007669"/>
    <property type="project" value="TreeGrafter"/>
</dbReference>
<dbReference type="AlphaFoldDB" id="A0AA88NT60"/>
<dbReference type="GO" id="GO:0034451">
    <property type="term" value="C:centriolar satellite"/>
    <property type="evidence" value="ECO:0007669"/>
    <property type="project" value="TreeGrafter"/>
</dbReference>
<feature type="compositionally biased region" description="Basic and acidic residues" evidence="2">
    <location>
        <begin position="861"/>
        <end position="873"/>
    </location>
</feature>
<feature type="coiled-coil region" evidence="1">
    <location>
        <begin position="419"/>
        <end position="514"/>
    </location>
</feature>
<evidence type="ECO:0000313" key="3">
    <source>
        <dbReference type="EMBL" id="KAK2866527.1"/>
    </source>
</evidence>
<feature type="region of interest" description="Disordered" evidence="2">
    <location>
        <begin position="851"/>
        <end position="873"/>
    </location>
</feature>
<dbReference type="PANTHER" id="PTHR46725">
    <property type="entry name" value="COILED-COIL DOMAIN-CONTAINING PROTEIN 57"/>
    <property type="match status" value="1"/>
</dbReference>
<organism evidence="3 4">
    <name type="scientific">Tachysurus vachellii</name>
    <name type="common">Darkbarbel catfish</name>
    <name type="synonym">Pelteobagrus vachellii</name>
    <dbReference type="NCBI Taxonomy" id="175792"/>
    <lineage>
        <taxon>Eukaryota</taxon>
        <taxon>Metazoa</taxon>
        <taxon>Chordata</taxon>
        <taxon>Craniata</taxon>
        <taxon>Vertebrata</taxon>
        <taxon>Euteleostomi</taxon>
        <taxon>Actinopterygii</taxon>
        <taxon>Neopterygii</taxon>
        <taxon>Teleostei</taxon>
        <taxon>Ostariophysi</taxon>
        <taxon>Siluriformes</taxon>
        <taxon>Bagridae</taxon>
        <taxon>Tachysurus</taxon>
    </lineage>
</organism>
<keyword evidence="1" id="KW-0175">Coiled coil</keyword>
<dbReference type="GO" id="GO:0045931">
    <property type="term" value="P:positive regulation of mitotic cell cycle"/>
    <property type="evidence" value="ECO:0007669"/>
    <property type="project" value="TreeGrafter"/>
</dbReference>
<reference evidence="3" key="1">
    <citation type="submission" date="2023-08" db="EMBL/GenBank/DDBJ databases">
        <title>Pelteobagrus vachellii genome.</title>
        <authorList>
            <person name="Liu H."/>
        </authorList>
    </citation>
    <scope>NUCLEOTIDE SEQUENCE</scope>
    <source>
        <strain evidence="3">PRFRI_2022a</strain>
        <tissue evidence="3">Muscle</tissue>
    </source>
</reference>
<dbReference type="GO" id="GO:0005876">
    <property type="term" value="C:spindle microtubule"/>
    <property type="evidence" value="ECO:0007669"/>
    <property type="project" value="TreeGrafter"/>
</dbReference>
<feature type="region of interest" description="Disordered" evidence="2">
    <location>
        <begin position="941"/>
        <end position="967"/>
    </location>
</feature>
<feature type="compositionally biased region" description="Polar residues" evidence="2">
    <location>
        <begin position="950"/>
        <end position="967"/>
    </location>
</feature>
<sequence>MTDQLLLSYGTFHETLMTLCGKKGTALILKPSKAMQDSADLEAQLASKEREWKELQALRIQHLETALSEATSELSTQRERFLRLRDDFQYNLRVLEERDRELERYDAMAVHVHTEESVRQAELSELRIQLAKLQDALGEANRQKEDLQAQYQKRGVEHRLQLERVYSVKEDEIQTLREENETLRRDLQRRIQASDGELALQKQEMLADFDSEMRKREHEFNMKLDDMRNVVLSHELKVQLLNKEVDLHAKGHDEAIEALQLSEQLCQQAQKEILNRDWDLKTTSAVKDSRIKELEEKVTQMKAKDKKEEEVSNRKHAELERAAREKETALETMKEMHVSELHEEKKKAIQLQMQLDSLILEQEKREKRHADNMSQKEQQIQELRAQLEKTQASWDAYVTQVSKETVAKDTELLSAGDREAKIRAELQKYKEDSERHKQQLASAIQREQALEQKCVQLELDWERRCEEVRAEHYLKSEELIHGLTQSRDKVNAELKEKERELQEIVALLKSVTIERDEALHGFTSKTASQVAGIESSSFPSEEIRRLQQQNSSLREVVTEMRRQMETLSTEVPLTQNSMTVQNSDPIPSSTAGTTEYNQALEMELQNLKAKCRGLEDQLEEASKTTIRNPTSTDVLPVSPDNAYLQNHIRSLNETIGGLRADKVASAATLKKQEVRLAHLESLVNQLAQQCHSKQLENEALRIDLANQKRDAATEEASLKQRLTAAEMQLEEVKREAEEYQKGSVLHNLETVALGNQVSALKLDIASRREPIILTQSEMVKQLQEENISLRQQLLLHNTGTGSKPSNSLLLQTKLKQAARLISRLSQDKQQLIEMGNRLRAQLIESGIDDLQHSASRSKPSLCEKEHSKDETDAQPHNRFYALEQLQYKLTTQELQFAQRDLNNRNPIIVYPLSGSGSGASDANPWEQPTRVIVQRSVRKENIPPDHSHSKSPVQHQAGSSQTLPSSMCTDESLQDVWKMLDHGLSPTVLTSSNSEDQDTVPVSARAEENRNTPHPGLPVQVQGLKAVIQERNKQARATSEPGKKAKPAGKAVKIRNYNNKD</sequence>
<feature type="coiled-coil region" evidence="1">
    <location>
        <begin position="38"/>
        <end position="80"/>
    </location>
</feature>
<dbReference type="InterPro" id="IPR042481">
    <property type="entry name" value="CCDC57"/>
</dbReference>
<feature type="coiled-coil region" evidence="1">
    <location>
        <begin position="669"/>
        <end position="742"/>
    </location>
</feature>
<dbReference type="EMBL" id="JAVHJS010000002">
    <property type="protein sequence ID" value="KAK2866527.1"/>
    <property type="molecule type" value="Genomic_DNA"/>
</dbReference>
<dbReference type="GO" id="GO:0007020">
    <property type="term" value="P:microtubule nucleation"/>
    <property type="evidence" value="ECO:0007669"/>
    <property type="project" value="TreeGrafter"/>
</dbReference>
<evidence type="ECO:0000256" key="2">
    <source>
        <dbReference type="SAM" id="MobiDB-lite"/>
    </source>
</evidence>
<evidence type="ECO:0000256" key="1">
    <source>
        <dbReference type="SAM" id="Coils"/>
    </source>
</evidence>
<feature type="region of interest" description="Disordered" evidence="2">
    <location>
        <begin position="303"/>
        <end position="323"/>
    </location>
</feature>
<feature type="coiled-coil region" evidence="1">
    <location>
        <begin position="123"/>
        <end position="204"/>
    </location>
</feature>
<feature type="coiled-coil region" evidence="1">
    <location>
        <begin position="772"/>
        <end position="834"/>
    </location>
</feature>
<proteinExistence type="predicted"/>
<feature type="region of interest" description="Disordered" evidence="2">
    <location>
        <begin position="1031"/>
        <end position="1061"/>
    </location>
</feature>
<feature type="coiled-coil region" evidence="1">
    <location>
        <begin position="543"/>
        <end position="570"/>
    </location>
</feature>
<dbReference type="Proteomes" id="UP001187315">
    <property type="component" value="Unassembled WGS sequence"/>
</dbReference>
<accession>A0AA88NT60</accession>
<feature type="coiled-coil region" evidence="1">
    <location>
        <begin position="597"/>
        <end position="624"/>
    </location>
</feature>
<evidence type="ECO:0008006" key="5">
    <source>
        <dbReference type="Google" id="ProtNLM"/>
    </source>
</evidence>
<dbReference type="GO" id="GO:0060271">
    <property type="term" value="P:cilium assembly"/>
    <property type="evidence" value="ECO:0007669"/>
    <property type="project" value="TreeGrafter"/>
</dbReference>
<dbReference type="PANTHER" id="PTHR46725:SF1">
    <property type="entry name" value="COILED-COIL DOMAIN-CONTAINING PROTEIN 57"/>
    <property type="match status" value="1"/>
</dbReference>
<name>A0AA88NT60_TACVA</name>
<keyword evidence="4" id="KW-1185">Reference proteome</keyword>